<dbReference type="Pfam" id="PF20150">
    <property type="entry name" value="2EXR"/>
    <property type="match status" value="1"/>
</dbReference>
<dbReference type="Proteomes" id="UP000566819">
    <property type="component" value="Unassembled WGS sequence"/>
</dbReference>
<accession>A0A8H4RWP7</accession>
<dbReference type="AlphaFoldDB" id="A0A8H4RWP7"/>
<organism evidence="2 3">
    <name type="scientific">Cudoniella acicularis</name>
    <dbReference type="NCBI Taxonomy" id="354080"/>
    <lineage>
        <taxon>Eukaryota</taxon>
        <taxon>Fungi</taxon>
        <taxon>Dikarya</taxon>
        <taxon>Ascomycota</taxon>
        <taxon>Pezizomycotina</taxon>
        <taxon>Leotiomycetes</taxon>
        <taxon>Helotiales</taxon>
        <taxon>Tricladiaceae</taxon>
        <taxon>Cudoniella</taxon>
    </lineage>
</organism>
<name>A0A8H4RWP7_9HELO</name>
<comment type="caution">
    <text evidence="2">The sequence shown here is derived from an EMBL/GenBank/DDBJ whole genome shotgun (WGS) entry which is preliminary data.</text>
</comment>
<sequence length="308" mass="34253">MISTEHKVLSHTRFTFTSFFSFLQELLPIRNSTPRCNSSKLTTSVTMALPPPKISRVSAHRRASSHSSIIRFKTYATLGNGRITKKSTATTTTPVTKHQTKGLLELIPNKSLPETATTSSAVPATTFTLFTKLPNELQLKIWKAAHHPRIVVPKRSANPGMHAACHDSRTIGSYTFHQCEYDVGLLCNPNIDVLFLATTSFEPELHWTYDPLQHMDWKCPEICKAAKRVGLHTWSPTLAGANMFAGSWHMFPAMEEVILFYSACIVPKAGMDGCLVEDFEVAEEGNVSGTKLTLMKPKKDGIFGRFAR</sequence>
<dbReference type="PANTHER" id="PTHR35910">
    <property type="entry name" value="2EXR DOMAIN-CONTAINING PROTEIN"/>
    <property type="match status" value="1"/>
</dbReference>
<keyword evidence="3" id="KW-1185">Reference proteome</keyword>
<dbReference type="InterPro" id="IPR045518">
    <property type="entry name" value="2EXR"/>
</dbReference>
<proteinExistence type="predicted"/>
<evidence type="ECO:0000313" key="3">
    <source>
        <dbReference type="Proteomes" id="UP000566819"/>
    </source>
</evidence>
<evidence type="ECO:0000313" key="2">
    <source>
        <dbReference type="EMBL" id="KAF4636796.1"/>
    </source>
</evidence>
<dbReference type="PANTHER" id="PTHR35910:SF6">
    <property type="entry name" value="2EXR DOMAIN-CONTAINING PROTEIN"/>
    <property type="match status" value="1"/>
</dbReference>
<reference evidence="2 3" key="1">
    <citation type="submission" date="2020-03" db="EMBL/GenBank/DDBJ databases">
        <title>Draft Genome Sequence of Cudoniella acicularis.</title>
        <authorList>
            <person name="Buettner E."/>
            <person name="Kellner H."/>
        </authorList>
    </citation>
    <scope>NUCLEOTIDE SEQUENCE [LARGE SCALE GENOMIC DNA]</scope>
    <source>
        <strain evidence="2 3">DSM 108380</strain>
    </source>
</reference>
<gene>
    <name evidence="2" type="ORF">G7Y89_g1274</name>
</gene>
<protein>
    <recommendedName>
        <fullName evidence="1">2EXR domain-containing protein</fullName>
    </recommendedName>
</protein>
<feature type="domain" description="2EXR" evidence="1">
    <location>
        <begin position="127"/>
        <end position="194"/>
    </location>
</feature>
<dbReference type="EMBL" id="JAAMPI010000049">
    <property type="protein sequence ID" value="KAF4636796.1"/>
    <property type="molecule type" value="Genomic_DNA"/>
</dbReference>
<dbReference type="OrthoDB" id="3513892at2759"/>
<evidence type="ECO:0000259" key="1">
    <source>
        <dbReference type="Pfam" id="PF20150"/>
    </source>
</evidence>